<sequence length="2585" mass="278852">MNAGQEVAQRLPLSHAQLRLWFLEQQHQDASAYEVFFGIRIEGDLDVAALRAALGACIERHEPLRTVFVERNGQVLQEVLPSFALDLGPVRADLGADPRAVLARWMAEERRAPLPLMGAPLLRAAIHRTSATEHVLSLRSHHLIFDGWSAPVLLRDLAQSYAASSAGEAAPGKPRMHYRDFVQEERAWLGSAAADDARAYWKERLSGTPVLELPADFPAPAARSTRGERVELSIPAEVVAGLHRLRETEACSLFVVLMSAWRALLHRTTGQADFALGTLMANRATDEAREPIGYFAETVALRGVIGGETTFRSLLREQRERVREALTHQRLPYDEVVKLASVASVAGVDPLIQAAFVFQTTQKGEIAAGGARFDVVKLCPDGSVPETAKFDLTMSLETLPAGVEGMISFSTDRFSRAHVERMASHFQHLLRSLAETNGAWDVPLTQVALLSPDERAEILREGNVAMASFPAATLTARFAAQVAARPEASAVTFEGESLTYRALDARAEQVARRLRSLGVGPEVLVGVCLARSLELCVALLAVLKAGGAYVPLDASYPAERLQYMVSDARVSVVLTQADLAGLLPADVPRVFVDAAAAPEGDGAEGHVPGGEGAPAAGVTPDSLAYVIYTSGSTGRPKGVQVTHGNVTRLFDATAAWFGFGPDDVWTLFHSYAFDFSVWEIWGAWLHGGRLLVVPHAESRSPEAFHALLRQEGVTVLNQTPSAFRGLIDADAAASGQGLALRTVIFGGEALDPTMLRPWFARHGDEKPQLVNMYGITETTVHVTYRPLTAADAEQARSVIGTPIPDLELHVLDAHQELSPIGVPGELYVGGAGVSRGYLDRPMLTEARFLPRASIRGLAGASGEVASDARGAGRLYRSGDLARRLPGGEIEYLGRIDDQIKIRGFRIELGEIEATLAGHPGVRAAAVLVQDGANGHRFLTAYVVPAGKAPSAAELRAHLLARLPEYMVPASFDFLETLPLGENGKLDRRALLGRAQVAPKAAARATFVPPQTPQEALLSEIWADVLGRGPVGIHDSFFDLGGDSILSLRVLSRARQGGLDFTLQQLFKHPTIHELLRVSGGAAQTAPRTEAFALLSPEDRARIPDGVEDAYPLAALQLGMFFHSSLNTAEGVYHDLFSYHLRTVFDEAAFGAALGDVVAAHPILRTGIALTGFSEPLQLVHRAAPAVFDVEDLSALPPEAQDQAISGWFEVEKGRGFEAEKPPLLRVRIHRRGAADFDLSVSFHHAIFDGWSNALFLAELLERYAARRDGLVLALPVEHAQRYRDFVALERRATQRAEDRQHWQQQLADMTLLSLPRWPSTARVKDASAGMASVSIPDAVCEGLRDLARAAGVPLKSALLAAHMRVLAGLANQDDSQTGLVTNGRVEDEGGERVLGLFLNTVPFRLPIRDVSWSTLARQAFEAECALLPFRRYPLSEIQKLSGGERVFETGFNFVHFHALTATAAIEGLELVGVKVFERHNYLLAVIFSLDPLTGKLTVNLVHDTAEIPPAQVAQIAAHYQRTLAAMASAPEASCLSFSPLSAKERAEILARFGRADRGAAVVAGERLAHELFEAQAARTPDATAVVAIGGQGSEAGTSEVLSYRELQARARKLARHLRALGVVPGARVGVFLPRSSDLVVAFLGILGAGGVYVPLDPTYPHDRLQFMLEDAAPRLVLTVEALAGSLPAYAGRVVRLDAEREALAALPQGGLERTVGAEDLAYVIYTSGSTGRPRGVLVPHRGLPNLAMAQSEAFGVTASSRVLQFASPNFDASISELLMALCSGAALYLVDRGGPPSATALLELLKEHAISHVTLPPSLLAVLPDAELPALVTLISAGEACPPALAARWGKGRRFFNAYGPTEATVCASLAEVTAEEATEAVLSIGRPMAGVEVYVLDRRLAPVPVGTPGELCIGGLGVAQGYLNQPALSVEKFVENPFGSGRLYRTGDRARFRSDGRIDFLGRLDEQVKLRGFRIEPEEIRAVLNEHPGVQDSVVVVREAAGAGKQLVAYVTRERNERRAVASVCELWPSTFEFPILDDLLYHAMIADERRMAQYKASIEKVVPGRVVVEVGTGPQAPLAILCAQAGARKVYAIELDAKAHRSAVEHVKRLGLDGVVEVICGDVRTVRLPEPADVCVSALFGSIGGAEGAAAILNGARHLLRPSGVMLPERTTTRIVAVSLPEALRAAPRFSETGRHYVQKIFDHVGHPFDLRLCVSKLPREGVLSGTAVFEDLDFSAEVPLTEEHEIVVRIEKEGRMDGFLLGSHVTFTSGVTLDVLEGEHSHLPVFLPVFDQPVEVEAGDVIRAVCARMLSRDGLHPDFLVRGKLVRKDGTEVMFSYGFPQFETNYKASAFHRRLFERHEENLGISREAATDTAKGTAETAFARASQNSVGGGAPEALSQELRVFLRQKLPDYMIPAAIVELPALPVTPAGKIDRRALPDPEARGEGRKAIAPQDALEREIASIWKEVLQIPEVGSDDNFFDLGGHSLLLMIVLNKLQESRSETLDIVELFEHPTVRALAQHLRKRQAVSGASGARRSPGAAVAGGAAAVAPLGPGASAEEIKRQRLAAREQRRQARRGTSE</sequence>
<dbReference type="CDD" id="cd17643">
    <property type="entry name" value="A_NRPS_Cytc1-like"/>
    <property type="match status" value="1"/>
</dbReference>
<dbReference type="FunFam" id="3.40.50.980:FF:000002">
    <property type="entry name" value="Enterobactin synthetase component F"/>
    <property type="match status" value="1"/>
</dbReference>
<evidence type="ECO:0000256" key="3">
    <source>
        <dbReference type="ARBA" id="ARBA00022553"/>
    </source>
</evidence>
<dbReference type="OrthoDB" id="9757559at2"/>
<organism evidence="6 7">
    <name type="scientific">Chondromyces crocatus</name>
    <dbReference type="NCBI Taxonomy" id="52"/>
    <lineage>
        <taxon>Bacteria</taxon>
        <taxon>Pseudomonadati</taxon>
        <taxon>Myxococcota</taxon>
        <taxon>Polyangia</taxon>
        <taxon>Polyangiales</taxon>
        <taxon>Polyangiaceae</taxon>
        <taxon>Chondromyces</taxon>
    </lineage>
</organism>
<dbReference type="GO" id="GO:0005737">
    <property type="term" value="C:cytoplasm"/>
    <property type="evidence" value="ECO:0007669"/>
    <property type="project" value="TreeGrafter"/>
</dbReference>
<dbReference type="FunFam" id="1.10.1200.10:FF:000005">
    <property type="entry name" value="Nonribosomal peptide synthetase 1"/>
    <property type="match status" value="1"/>
</dbReference>
<dbReference type="FunFam" id="3.40.50.12780:FF:000012">
    <property type="entry name" value="Non-ribosomal peptide synthetase"/>
    <property type="match status" value="2"/>
</dbReference>
<dbReference type="GO" id="GO:0072330">
    <property type="term" value="P:monocarboxylic acid biosynthetic process"/>
    <property type="evidence" value="ECO:0007669"/>
    <property type="project" value="UniProtKB-ARBA"/>
</dbReference>
<dbReference type="Gene3D" id="3.30.559.10">
    <property type="entry name" value="Chloramphenicol acetyltransferase-like domain"/>
    <property type="match status" value="2"/>
</dbReference>
<dbReference type="PROSITE" id="PS00012">
    <property type="entry name" value="PHOSPHOPANTETHEINE"/>
    <property type="match status" value="1"/>
</dbReference>
<dbReference type="InterPro" id="IPR029063">
    <property type="entry name" value="SAM-dependent_MTases_sf"/>
</dbReference>
<dbReference type="Gene3D" id="3.40.50.150">
    <property type="entry name" value="Vaccinia Virus protein VP39"/>
    <property type="match status" value="1"/>
</dbReference>
<dbReference type="GO" id="GO:0043041">
    <property type="term" value="P:amino acid activation for nonribosomal peptide biosynthetic process"/>
    <property type="evidence" value="ECO:0007669"/>
    <property type="project" value="TreeGrafter"/>
</dbReference>
<dbReference type="KEGG" id="ccro:CMC5_053880"/>
<dbReference type="SUPFAM" id="SSF52777">
    <property type="entry name" value="CoA-dependent acyltransferases"/>
    <property type="match status" value="4"/>
</dbReference>
<dbReference type="Gene3D" id="1.10.1200.10">
    <property type="entry name" value="ACP-like"/>
    <property type="match status" value="2"/>
</dbReference>
<feature type="domain" description="Carrier" evidence="5">
    <location>
        <begin position="1008"/>
        <end position="1082"/>
    </location>
</feature>
<dbReference type="Gene3D" id="3.40.50.12780">
    <property type="entry name" value="N-terminal domain of ligase-like"/>
    <property type="match status" value="1"/>
</dbReference>
<dbReference type="NCBIfam" id="TIGR01733">
    <property type="entry name" value="AA-adenyl-dom"/>
    <property type="match status" value="2"/>
</dbReference>
<feature type="compositionally biased region" description="Low complexity" evidence="4">
    <location>
        <begin position="2532"/>
        <end position="2562"/>
    </location>
</feature>
<dbReference type="PROSITE" id="PS00455">
    <property type="entry name" value="AMP_BINDING"/>
    <property type="match status" value="2"/>
</dbReference>
<dbReference type="InterPro" id="IPR020845">
    <property type="entry name" value="AMP-binding_CS"/>
</dbReference>
<comment type="cofactor">
    <cofactor evidence="1">
        <name>pantetheine 4'-phosphate</name>
        <dbReference type="ChEBI" id="CHEBI:47942"/>
    </cofactor>
</comment>
<dbReference type="SMART" id="SM00823">
    <property type="entry name" value="PKS_PP"/>
    <property type="match status" value="2"/>
</dbReference>
<dbReference type="Gene3D" id="3.40.50.980">
    <property type="match status" value="2"/>
</dbReference>
<dbReference type="CDD" id="cd19531">
    <property type="entry name" value="LCL_NRPS-like"/>
    <property type="match status" value="1"/>
</dbReference>
<dbReference type="Pfam" id="PF00550">
    <property type="entry name" value="PP-binding"/>
    <property type="match status" value="2"/>
</dbReference>
<dbReference type="InterPro" id="IPR042099">
    <property type="entry name" value="ANL_N_sf"/>
</dbReference>
<evidence type="ECO:0000256" key="4">
    <source>
        <dbReference type="SAM" id="MobiDB-lite"/>
    </source>
</evidence>
<dbReference type="Proteomes" id="UP000067626">
    <property type="component" value="Chromosome"/>
</dbReference>
<dbReference type="NCBIfam" id="NF003417">
    <property type="entry name" value="PRK04813.1"/>
    <property type="match status" value="3"/>
</dbReference>
<feature type="domain" description="Carrier" evidence="5">
    <location>
        <begin position="2455"/>
        <end position="2530"/>
    </location>
</feature>
<accession>A0A0K1EKP1</accession>
<dbReference type="FunFam" id="1.10.1200.10:FF:000016">
    <property type="entry name" value="Non-ribosomal peptide synthase"/>
    <property type="match status" value="1"/>
</dbReference>
<dbReference type="PROSITE" id="PS50075">
    <property type="entry name" value="CARRIER"/>
    <property type="match status" value="2"/>
</dbReference>
<dbReference type="InterPro" id="IPR023213">
    <property type="entry name" value="CAT-like_dom_sf"/>
</dbReference>
<evidence type="ECO:0000256" key="1">
    <source>
        <dbReference type="ARBA" id="ARBA00001957"/>
    </source>
</evidence>
<dbReference type="InterPro" id="IPR010071">
    <property type="entry name" value="AA_adenyl_dom"/>
</dbReference>
<dbReference type="GO" id="GO:0044550">
    <property type="term" value="P:secondary metabolite biosynthetic process"/>
    <property type="evidence" value="ECO:0007669"/>
    <property type="project" value="TreeGrafter"/>
</dbReference>
<feature type="region of interest" description="Disordered" evidence="4">
    <location>
        <begin position="2532"/>
        <end position="2585"/>
    </location>
</feature>
<dbReference type="Pfam" id="PF13193">
    <property type="entry name" value="AMP-binding_C"/>
    <property type="match status" value="1"/>
</dbReference>
<dbReference type="Pfam" id="PF00668">
    <property type="entry name" value="Condensation"/>
    <property type="match status" value="2"/>
</dbReference>
<protein>
    <recommendedName>
        <fullName evidence="5">Carrier domain-containing protein</fullName>
    </recommendedName>
</protein>
<evidence type="ECO:0000313" key="6">
    <source>
        <dbReference type="EMBL" id="AKT41227.1"/>
    </source>
</evidence>
<gene>
    <name evidence="6" type="ORF">CMC5_053880</name>
</gene>
<evidence type="ECO:0000313" key="7">
    <source>
        <dbReference type="Proteomes" id="UP000067626"/>
    </source>
</evidence>
<dbReference type="GO" id="GO:0003824">
    <property type="term" value="F:catalytic activity"/>
    <property type="evidence" value="ECO:0007669"/>
    <property type="project" value="InterPro"/>
</dbReference>
<dbReference type="InterPro" id="IPR009081">
    <property type="entry name" value="PP-bd_ACP"/>
</dbReference>
<dbReference type="PATRIC" id="fig|52.7.peg.5968"/>
<dbReference type="FunFam" id="3.40.50.980:FF:000001">
    <property type="entry name" value="Non-ribosomal peptide synthetase"/>
    <property type="match status" value="2"/>
</dbReference>
<dbReference type="EMBL" id="CP012159">
    <property type="protein sequence ID" value="AKT41227.1"/>
    <property type="molecule type" value="Genomic_DNA"/>
</dbReference>
<dbReference type="Pfam" id="PF05185">
    <property type="entry name" value="PRMT5"/>
    <property type="match status" value="1"/>
</dbReference>
<dbReference type="InterPro" id="IPR006162">
    <property type="entry name" value="Ppantetheine_attach_site"/>
</dbReference>
<dbReference type="InterPro" id="IPR000873">
    <property type="entry name" value="AMP-dep_synth/lig_dom"/>
</dbReference>
<dbReference type="InterPro" id="IPR045851">
    <property type="entry name" value="AMP-bd_C_sf"/>
</dbReference>
<dbReference type="InterPro" id="IPR035075">
    <property type="entry name" value="PRMT5"/>
</dbReference>
<dbReference type="RefSeq" id="WP_050433036.1">
    <property type="nucleotide sequence ID" value="NZ_CP012159.1"/>
</dbReference>
<dbReference type="InterPro" id="IPR025110">
    <property type="entry name" value="AMP-bd_C"/>
</dbReference>
<dbReference type="PANTHER" id="PTHR45527:SF14">
    <property type="entry name" value="PLIPASTATIN SYNTHASE SUBUNIT B"/>
    <property type="match status" value="1"/>
</dbReference>
<dbReference type="SUPFAM" id="SSF53335">
    <property type="entry name" value="S-adenosyl-L-methionine-dependent methyltransferases"/>
    <property type="match status" value="1"/>
</dbReference>
<dbReference type="SUPFAM" id="SSF56801">
    <property type="entry name" value="Acetyl-CoA synthetase-like"/>
    <property type="match status" value="2"/>
</dbReference>
<dbReference type="Gene3D" id="2.30.38.10">
    <property type="entry name" value="Luciferase, Domain 3"/>
    <property type="match status" value="1"/>
</dbReference>
<dbReference type="Gene3D" id="3.30.300.30">
    <property type="match status" value="3"/>
</dbReference>
<keyword evidence="3" id="KW-0597">Phosphoprotein</keyword>
<dbReference type="PANTHER" id="PTHR45527">
    <property type="entry name" value="NONRIBOSOMAL PEPTIDE SYNTHETASE"/>
    <property type="match status" value="1"/>
</dbReference>
<keyword evidence="7" id="KW-1185">Reference proteome</keyword>
<keyword evidence="2" id="KW-0596">Phosphopantetheine</keyword>
<dbReference type="Pfam" id="PF00501">
    <property type="entry name" value="AMP-binding"/>
    <property type="match status" value="2"/>
</dbReference>
<dbReference type="GO" id="GO:0031177">
    <property type="term" value="F:phosphopantetheine binding"/>
    <property type="evidence" value="ECO:0007669"/>
    <property type="project" value="InterPro"/>
</dbReference>
<proteinExistence type="predicted"/>
<dbReference type="SUPFAM" id="SSF47336">
    <property type="entry name" value="ACP-like"/>
    <property type="match status" value="2"/>
</dbReference>
<reference evidence="6 7" key="1">
    <citation type="submission" date="2015-07" db="EMBL/GenBank/DDBJ databases">
        <title>Genome analysis of myxobacterium Chondromyces crocatus Cm c5 reveals a high potential for natural compound synthesis and the genetic basis for the loss of fruiting body formation.</title>
        <authorList>
            <person name="Zaburannyi N."/>
            <person name="Bunk B."/>
            <person name="Maier J."/>
            <person name="Overmann J."/>
            <person name="Mueller R."/>
        </authorList>
    </citation>
    <scope>NUCLEOTIDE SEQUENCE [LARGE SCALE GENOMIC DNA]</scope>
    <source>
        <strain evidence="6 7">Cm c5</strain>
    </source>
</reference>
<dbReference type="InterPro" id="IPR001242">
    <property type="entry name" value="Condensation_dom"/>
</dbReference>
<dbReference type="InterPro" id="IPR036736">
    <property type="entry name" value="ACP-like_sf"/>
</dbReference>
<evidence type="ECO:0000256" key="2">
    <source>
        <dbReference type="ARBA" id="ARBA00022450"/>
    </source>
</evidence>
<dbReference type="Gene3D" id="3.30.559.30">
    <property type="entry name" value="Nonribosomal peptide synthetase, condensation domain"/>
    <property type="match status" value="2"/>
</dbReference>
<feature type="compositionally biased region" description="Basic and acidic residues" evidence="4">
    <location>
        <begin position="2563"/>
        <end position="2585"/>
    </location>
</feature>
<evidence type="ECO:0000259" key="5">
    <source>
        <dbReference type="PROSITE" id="PS50075"/>
    </source>
</evidence>
<dbReference type="InterPro" id="IPR020806">
    <property type="entry name" value="PKS_PP-bd"/>
</dbReference>
<name>A0A0K1EKP1_CHOCO</name>
<dbReference type="CDD" id="cd02440">
    <property type="entry name" value="AdoMet_MTases"/>
    <property type="match status" value="1"/>
</dbReference>
<dbReference type="STRING" id="52.CMC5_053880"/>